<evidence type="ECO:0000313" key="3">
    <source>
        <dbReference type="Proteomes" id="UP001152607"/>
    </source>
</evidence>
<reference evidence="2" key="1">
    <citation type="submission" date="2023-01" db="EMBL/GenBank/DDBJ databases">
        <authorList>
            <person name="Van Ghelder C."/>
            <person name="Rancurel C."/>
        </authorList>
    </citation>
    <scope>NUCLEOTIDE SEQUENCE</scope>
    <source>
        <strain evidence="2">CNCM I-4278</strain>
    </source>
</reference>
<feature type="region of interest" description="Disordered" evidence="1">
    <location>
        <begin position="1"/>
        <end position="33"/>
    </location>
</feature>
<protein>
    <submittedName>
        <fullName evidence="2">Uncharacterized protein</fullName>
    </submittedName>
</protein>
<gene>
    <name evidence="2" type="ORF">PDIGIT_LOCUS8712</name>
</gene>
<name>A0A9W4XL57_9PLEO</name>
<proteinExistence type="predicted"/>
<dbReference type="EMBL" id="CAOQHR010000006">
    <property type="protein sequence ID" value="CAI6335628.1"/>
    <property type="molecule type" value="Genomic_DNA"/>
</dbReference>
<sequence length="122" mass="13743">MPHAKHEHLCAPGKYDKPRNRSLDTVRENNPACSPSNRVRSRIKCRSERSWHCHTILAAFGCKLLLYLRLHAYPAAVPGRMHSPSASIDCSTSILMLGFPSFLAYPSNQNEPRQPQLQAFST</sequence>
<comment type="caution">
    <text evidence="2">The sequence shown here is derived from an EMBL/GenBank/DDBJ whole genome shotgun (WGS) entry which is preliminary data.</text>
</comment>
<feature type="compositionally biased region" description="Basic and acidic residues" evidence="1">
    <location>
        <begin position="14"/>
        <end position="27"/>
    </location>
</feature>
<evidence type="ECO:0000256" key="1">
    <source>
        <dbReference type="SAM" id="MobiDB-lite"/>
    </source>
</evidence>
<organism evidence="2 3">
    <name type="scientific">Periconia digitata</name>
    <dbReference type="NCBI Taxonomy" id="1303443"/>
    <lineage>
        <taxon>Eukaryota</taxon>
        <taxon>Fungi</taxon>
        <taxon>Dikarya</taxon>
        <taxon>Ascomycota</taxon>
        <taxon>Pezizomycotina</taxon>
        <taxon>Dothideomycetes</taxon>
        <taxon>Pleosporomycetidae</taxon>
        <taxon>Pleosporales</taxon>
        <taxon>Massarineae</taxon>
        <taxon>Periconiaceae</taxon>
        <taxon>Periconia</taxon>
    </lineage>
</organism>
<dbReference type="AlphaFoldDB" id="A0A9W4XL57"/>
<dbReference type="Proteomes" id="UP001152607">
    <property type="component" value="Unassembled WGS sequence"/>
</dbReference>
<keyword evidence="3" id="KW-1185">Reference proteome</keyword>
<accession>A0A9W4XL57</accession>
<evidence type="ECO:0000313" key="2">
    <source>
        <dbReference type="EMBL" id="CAI6335628.1"/>
    </source>
</evidence>